<gene>
    <name evidence="1" type="ORF">SAMN05421670_0257</name>
</gene>
<organism evidence="1 2">
    <name type="scientific">Psychrobacillus psychrotolerans</name>
    <dbReference type="NCBI Taxonomy" id="126156"/>
    <lineage>
        <taxon>Bacteria</taxon>
        <taxon>Bacillati</taxon>
        <taxon>Bacillota</taxon>
        <taxon>Bacilli</taxon>
        <taxon>Bacillales</taxon>
        <taxon>Bacillaceae</taxon>
        <taxon>Psychrobacillus</taxon>
    </lineage>
</organism>
<dbReference type="Proteomes" id="UP000198734">
    <property type="component" value="Unassembled WGS sequence"/>
</dbReference>
<dbReference type="RefSeq" id="WP_093538588.1">
    <property type="nucleotide sequence ID" value="NZ_CP183885.1"/>
</dbReference>
<proteinExistence type="predicted"/>
<dbReference type="EMBL" id="FOXU01000012">
    <property type="protein sequence ID" value="SFQ77329.1"/>
    <property type="molecule type" value="Genomic_DNA"/>
</dbReference>
<dbReference type="AlphaFoldDB" id="A0A1I6B8W0"/>
<sequence>MKPYRFTAFEPTGELILEETWEYENDEEAKEKGEAIIEEKGFSNKTHRLVNSSGKLVLFHV</sequence>
<evidence type="ECO:0000313" key="1">
    <source>
        <dbReference type="EMBL" id="SFQ77329.1"/>
    </source>
</evidence>
<accession>A0A1I6B8W0</accession>
<evidence type="ECO:0000313" key="2">
    <source>
        <dbReference type="Proteomes" id="UP000198734"/>
    </source>
</evidence>
<reference evidence="2" key="1">
    <citation type="submission" date="2016-10" db="EMBL/GenBank/DDBJ databases">
        <authorList>
            <person name="Varghese N."/>
            <person name="Submissions S."/>
        </authorList>
    </citation>
    <scope>NUCLEOTIDE SEQUENCE [LARGE SCALE GENOMIC DNA]</scope>
    <source>
        <strain evidence="2">DSM 11706</strain>
    </source>
</reference>
<dbReference type="Pfam" id="PF14120">
    <property type="entry name" value="YhzD"/>
    <property type="match status" value="1"/>
</dbReference>
<name>A0A1I6B8W0_9BACI</name>
<keyword evidence="2" id="KW-1185">Reference proteome</keyword>
<dbReference type="STRING" id="126156.SAMN05421670_0257"/>
<dbReference type="InterPro" id="IPR025544">
    <property type="entry name" value="YhzD"/>
</dbReference>
<protein>
    <submittedName>
        <fullName evidence="1">YhzD-like protein</fullName>
    </submittedName>
</protein>